<dbReference type="CDD" id="cd18116">
    <property type="entry name" value="ATP-synt_F1_alpha_N"/>
    <property type="match status" value="1"/>
</dbReference>
<dbReference type="PANTHER" id="PTHR48082:SF2">
    <property type="entry name" value="ATP SYNTHASE SUBUNIT ALPHA, MITOCHONDRIAL"/>
    <property type="match status" value="1"/>
</dbReference>
<comment type="catalytic activity">
    <reaction evidence="12">
        <text>ATP + H2O + 4 H(+)(in) = ADP + phosphate + 5 H(+)(out)</text>
        <dbReference type="Rhea" id="RHEA:57720"/>
        <dbReference type="ChEBI" id="CHEBI:15377"/>
        <dbReference type="ChEBI" id="CHEBI:15378"/>
        <dbReference type="ChEBI" id="CHEBI:30616"/>
        <dbReference type="ChEBI" id="CHEBI:43474"/>
        <dbReference type="ChEBI" id="CHEBI:456216"/>
        <dbReference type="EC" id="7.1.2.2"/>
    </reaction>
</comment>
<dbReference type="Pfam" id="PF00306">
    <property type="entry name" value="ATP-synt_ab_C"/>
    <property type="match status" value="1"/>
</dbReference>
<name>A0A975QYW8_9MICC</name>
<evidence type="ECO:0000256" key="3">
    <source>
        <dbReference type="ARBA" id="ARBA00022448"/>
    </source>
</evidence>
<evidence type="ECO:0000256" key="4">
    <source>
        <dbReference type="ARBA" id="ARBA00022475"/>
    </source>
</evidence>
<keyword evidence="5 12" id="KW-0547">Nucleotide-binding</keyword>
<feature type="site" description="Required for activity" evidence="12">
    <location>
        <position position="374"/>
    </location>
</feature>
<dbReference type="InterPro" id="IPR004100">
    <property type="entry name" value="ATPase_F1/V1/A1_a/bsu_N"/>
</dbReference>
<evidence type="ECO:0000256" key="10">
    <source>
        <dbReference type="ARBA" id="ARBA00023196"/>
    </source>
</evidence>
<dbReference type="KEGG" id="ajg:KKR91_11905"/>
<dbReference type="SUPFAM" id="SSF50615">
    <property type="entry name" value="N-terminal domain of alpha and beta subunits of F1 ATP synthase"/>
    <property type="match status" value="1"/>
</dbReference>
<keyword evidence="3 12" id="KW-0813">Transport</keyword>
<dbReference type="InterPro" id="IPR023366">
    <property type="entry name" value="ATP_synth_asu-like_sf"/>
</dbReference>
<dbReference type="FunFam" id="3.40.50.300:FF:000002">
    <property type="entry name" value="ATP synthase subunit alpha"/>
    <property type="match status" value="1"/>
</dbReference>
<dbReference type="EMBL" id="CP076022">
    <property type="protein sequence ID" value="QWC09200.1"/>
    <property type="molecule type" value="Genomic_DNA"/>
</dbReference>
<evidence type="ECO:0000313" key="16">
    <source>
        <dbReference type="EMBL" id="QWC09200.1"/>
    </source>
</evidence>
<keyword evidence="4 12" id="KW-1003">Cell membrane</keyword>
<comment type="subcellular location">
    <subcellularLocation>
        <location evidence="12">Cell membrane</location>
        <topology evidence="12">Peripheral membrane protein</topology>
    </subcellularLocation>
    <subcellularLocation>
        <location evidence="1">Membrane</location>
    </subcellularLocation>
</comment>
<organism evidence="16 17">
    <name type="scientific">Arthrobacter jiangjiafuii</name>
    <dbReference type="NCBI Taxonomy" id="2817475"/>
    <lineage>
        <taxon>Bacteria</taxon>
        <taxon>Bacillati</taxon>
        <taxon>Actinomycetota</taxon>
        <taxon>Actinomycetes</taxon>
        <taxon>Micrococcales</taxon>
        <taxon>Micrococcaceae</taxon>
        <taxon>Arthrobacter</taxon>
    </lineage>
</organism>
<dbReference type="NCBIfam" id="TIGR00962">
    <property type="entry name" value="atpA"/>
    <property type="match status" value="1"/>
</dbReference>
<evidence type="ECO:0000256" key="5">
    <source>
        <dbReference type="ARBA" id="ARBA00022741"/>
    </source>
</evidence>
<dbReference type="FunFam" id="1.20.150.20:FF:000001">
    <property type="entry name" value="ATP synthase subunit alpha"/>
    <property type="match status" value="1"/>
</dbReference>
<accession>A0A975QYW8</accession>
<evidence type="ECO:0000259" key="15">
    <source>
        <dbReference type="Pfam" id="PF02874"/>
    </source>
</evidence>
<dbReference type="PANTHER" id="PTHR48082">
    <property type="entry name" value="ATP SYNTHASE SUBUNIT ALPHA, MITOCHONDRIAL"/>
    <property type="match status" value="1"/>
</dbReference>
<dbReference type="InterPro" id="IPR033732">
    <property type="entry name" value="ATP_synth_F1_a_nt-bd_dom"/>
</dbReference>
<dbReference type="Pfam" id="PF00006">
    <property type="entry name" value="ATP-synt_ab"/>
    <property type="match status" value="1"/>
</dbReference>
<comment type="similarity">
    <text evidence="2 12">Belongs to the ATPase alpha/beta chains family.</text>
</comment>
<evidence type="ECO:0000259" key="14">
    <source>
        <dbReference type="Pfam" id="PF00306"/>
    </source>
</evidence>
<dbReference type="NCBIfam" id="NF009884">
    <property type="entry name" value="PRK13343.1"/>
    <property type="match status" value="1"/>
</dbReference>
<evidence type="ECO:0000256" key="8">
    <source>
        <dbReference type="ARBA" id="ARBA00023065"/>
    </source>
</evidence>
<evidence type="ECO:0000256" key="11">
    <source>
        <dbReference type="ARBA" id="ARBA00023310"/>
    </source>
</evidence>
<reference evidence="16 17" key="1">
    <citation type="submission" date="2021-05" db="EMBL/GenBank/DDBJ databases">
        <title>Novel species in genus Arthrobacter.</title>
        <authorList>
            <person name="Zhang G."/>
        </authorList>
    </citation>
    <scope>NUCLEOTIDE SEQUENCE [LARGE SCALE GENOMIC DNA]</scope>
    <source>
        <strain evidence="17">zg-ZUI227</strain>
    </source>
</reference>
<dbReference type="InterPro" id="IPR027417">
    <property type="entry name" value="P-loop_NTPase"/>
</dbReference>
<comment type="function">
    <text evidence="12">Produces ATP from ADP in the presence of a proton gradient across the membrane. The alpha chain is a regulatory subunit.</text>
</comment>
<evidence type="ECO:0000256" key="12">
    <source>
        <dbReference type="HAMAP-Rule" id="MF_01346"/>
    </source>
</evidence>
<feature type="domain" description="ATPase F1/V1/A1 complex alpha/beta subunit N-terminal" evidence="15">
    <location>
        <begin position="31"/>
        <end position="96"/>
    </location>
</feature>
<dbReference type="GO" id="GO:0043531">
    <property type="term" value="F:ADP binding"/>
    <property type="evidence" value="ECO:0007669"/>
    <property type="project" value="TreeGrafter"/>
</dbReference>
<evidence type="ECO:0000256" key="1">
    <source>
        <dbReference type="ARBA" id="ARBA00004370"/>
    </source>
</evidence>
<evidence type="ECO:0000256" key="9">
    <source>
        <dbReference type="ARBA" id="ARBA00023136"/>
    </source>
</evidence>
<dbReference type="Gene3D" id="1.20.150.20">
    <property type="entry name" value="ATP synthase alpha/beta chain, C-terminal domain"/>
    <property type="match status" value="1"/>
</dbReference>
<keyword evidence="8 12" id="KW-0406">Ion transport</keyword>
<keyword evidence="17" id="KW-1185">Reference proteome</keyword>
<evidence type="ECO:0000313" key="17">
    <source>
        <dbReference type="Proteomes" id="UP000676885"/>
    </source>
</evidence>
<dbReference type="SUPFAM" id="SSF47917">
    <property type="entry name" value="C-terminal domain of alpha and beta subunits of F1 ATP synthase"/>
    <property type="match status" value="1"/>
</dbReference>
<dbReference type="InterPro" id="IPR005294">
    <property type="entry name" value="ATP_synth_F1_asu"/>
</dbReference>
<dbReference type="GO" id="GO:0046933">
    <property type="term" value="F:proton-transporting ATP synthase activity, rotational mechanism"/>
    <property type="evidence" value="ECO:0007669"/>
    <property type="project" value="UniProtKB-UniRule"/>
</dbReference>
<gene>
    <name evidence="12 16" type="primary">atpA</name>
    <name evidence="16" type="ORF">KKR91_11905</name>
</gene>
<evidence type="ECO:0000256" key="7">
    <source>
        <dbReference type="ARBA" id="ARBA00022967"/>
    </source>
</evidence>
<dbReference type="GO" id="GO:0005524">
    <property type="term" value="F:ATP binding"/>
    <property type="evidence" value="ECO:0007669"/>
    <property type="project" value="UniProtKB-UniRule"/>
</dbReference>
<keyword evidence="7 12" id="KW-1278">Translocase</keyword>
<dbReference type="Gene3D" id="2.40.30.20">
    <property type="match status" value="1"/>
</dbReference>
<evidence type="ECO:0000256" key="6">
    <source>
        <dbReference type="ARBA" id="ARBA00022840"/>
    </source>
</evidence>
<dbReference type="InterPro" id="IPR036121">
    <property type="entry name" value="ATPase_F1/V1/A1_a/bsu_N_sf"/>
</dbReference>
<feature type="domain" description="ATPase F1/V1/A1 complex alpha/beta subunit nucleotide-binding" evidence="13">
    <location>
        <begin position="153"/>
        <end position="376"/>
    </location>
</feature>
<feature type="binding site" evidence="12">
    <location>
        <begin position="173"/>
        <end position="180"/>
    </location>
    <ligand>
        <name>ATP</name>
        <dbReference type="ChEBI" id="CHEBI:30616"/>
    </ligand>
</feature>
<dbReference type="EC" id="7.1.2.2" evidence="12"/>
<sequence>MAELTINADDVRNALNEFAASYEPGNAERVEVGRVTTASDGIARVEGLPSVMANELLRFEDGTLGLAQNLDTREIGVVVLGDFAGIEEGQEVHRTGEVLSVPVGDAFLGRVVDPLGEPMDDMGPIQAEGRRALELQAPGVTQRKSVHEPLQTGLKAIDAMIPIGRGQRQLIIGDRKTGKTAIAVDAILNQKANWESGDVTKQVRCIYVAIGQKASTVAEIKRTLEDKGAMEYTTIVASPASDPAGFKYLAPYAGSAIGQHWMYGGKHVLIIFDDLSKQAEAYRAVSLLLRRPPGREAYPGDVFYLHSRLLERCAKLSDELGAGSMTGLPIIETKANDVSAYIPTNVISITDGQIFLQSDLFNANQRPAVDVGISVSRVGGAAQQKAMKKVSGTLKLELAQYRDMQAFSMFASDLDAATRQQLTRGARLMELLKQGQYAPYPVEEQVVSIWAGTNGYLDDVPVEDVLRFEGEFIDHLKHSTSVLTTLAQTGKLEDSTVDELKKRVVAFKEGFFGEGDNHMVAAGHEEYSALGEDAVDQEKIVKQKR</sequence>
<dbReference type="PROSITE" id="PS00152">
    <property type="entry name" value="ATPASE_ALPHA_BETA"/>
    <property type="match status" value="1"/>
</dbReference>
<dbReference type="SUPFAM" id="SSF52540">
    <property type="entry name" value="P-loop containing nucleoside triphosphate hydrolases"/>
    <property type="match status" value="1"/>
</dbReference>
<dbReference type="HAMAP" id="MF_01346">
    <property type="entry name" value="ATP_synth_alpha_bact"/>
    <property type="match status" value="1"/>
</dbReference>
<keyword evidence="10 12" id="KW-0139">CF(1)</keyword>
<dbReference type="RefSeq" id="WP_210231569.1">
    <property type="nucleotide sequence ID" value="NZ_CP076022.1"/>
</dbReference>
<keyword evidence="11 12" id="KW-0066">ATP synthesis</keyword>
<dbReference type="CDD" id="cd18113">
    <property type="entry name" value="ATP-synt_F1_alpha_C"/>
    <property type="match status" value="1"/>
</dbReference>
<dbReference type="GO" id="GO:0045259">
    <property type="term" value="C:proton-transporting ATP synthase complex"/>
    <property type="evidence" value="ECO:0007669"/>
    <property type="project" value="UniProtKB-KW"/>
</dbReference>
<dbReference type="GO" id="GO:0005886">
    <property type="term" value="C:plasma membrane"/>
    <property type="evidence" value="ECO:0007669"/>
    <property type="project" value="UniProtKB-SubCell"/>
</dbReference>
<dbReference type="InterPro" id="IPR038376">
    <property type="entry name" value="ATP_synth_asu_C_sf"/>
</dbReference>
<dbReference type="InterPro" id="IPR000194">
    <property type="entry name" value="ATPase_F1/V1/A1_a/bsu_nucl-bd"/>
</dbReference>
<dbReference type="Pfam" id="PF02874">
    <property type="entry name" value="ATP-synt_ab_N"/>
    <property type="match status" value="1"/>
</dbReference>
<dbReference type="CDD" id="cd01132">
    <property type="entry name" value="F1-ATPase_alpha_CD"/>
    <property type="match status" value="1"/>
</dbReference>
<feature type="domain" description="ATP synthase alpha subunit C-terminal" evidence="14">
    <location>
        <begin position="383"/>
        <end position="506"/>
    </location>
</feature>
<dbReference type="InterPro" id="IPR000793">
    <property type="entry name" value="ATP_synth_asu_C"/>
</dbReference>
<keyword evidence="12" id="KW-0375">Hydrogen ion transport</keyword>
<dbReference type="Proteomes" id="UP000676885">
    <property type="component" value="Chromosome"/>
</dbReference>
<dbReference type="AlphaFoldDB" id="A0A975QYW8"/>
<dbReference type="InterPro" id="IPR020003">
    <property type="entry name" value="ATPase_a/bsu_AS"/>
</dbReference>
<protein>
    <recommendedName>
        <fullName evidence="12">ATP synthase subunit alpha</fullName>
        <ecNumber evidence="12">7.1.2.2</ecNumber>
    </recommendedName>
    <alternativeName>
        <fullName evidence="12">ATP synthase F1 sector subunit alpha</fullName>
    </alternativeName>
    <alternativeName>
        <fullName evidence="12">F-ATPase subunit alpha</fullName>
    </alternativeName>
</protein>
<evidence type="ECO:0000256" key="2">
    <source>
        <dbReference type="ARBA" id="ARBA00008936"/>
    </source>
</evidence>
<keyword evidence="9 12" id="KW-0472">Membrane</keyword>
<proteinExistence type="inferred from homology"/>
<keyword evidence="6 12" id="KW-0067">ATP-binding</keyword>
<dbReference type="Gene3D" id="3.40.50.300">
    <property type="entry name" value="P-loop containing nucleotide triphosphate hydrolases"/>
    <property type="match status" value="1"/>
</dbReference>
<evidence type="ECO:0000259" key="13">
    <source>
        <dbReference type="Pfam" id="PF00006"/>
    </source>
</evidence>